<reference evidence="3" key="1">
    <citation type="submission" date="2014-11" db="EMBL/GenBank/DDBJ databases">
        <authorList>
            <person name="Otto D Thomas"/>
            <person name="Naeem Raeece"/>
        </authorList>
    </citation>
    <scope>NUCLEOTIDE SEQUENCE</scope>
</reference>
<feature type="compositionally biased region" description="Polar residues" evidence="1">
    <location>
        <begin position="277"/>
        <end position="287"/>
    </location>
</feature>
<feature type="compositionally biased region" description="Basic residues" evidence="1">
    <location>
        <begin position="633"/>
        <end position="650"/>
    </location>
</feature>
<dbReference type="GO" id="GO:0003725">
    <property type="term" value="F:double-stranded RNA binding"/>
    <property type="evidence" value="ECO:0007669"/>
    <property type="project" value="TreeGrafter"/>
</dbReference>
<feature type="region of interest" description="Disordered" evidence="1">
    <location>
        <begin position="549"/>
        <end position="710"/>
    </location>
</feature>
<feature type="region of interest" description="Disordered" evidence="1">
    <location>
        <begin position="162"/>
        <end position="192"/>
    </location>
</feature>
<evidence type="ECO:0000313" key="3">
    <source>
        <dbReference type="EMBL" id="CEM47136.1"/>
    </source>
</evidence>
<dbReference type="VEuPathDB" id="CryptoDB:Cvel_8204"/>
<dbReference type="InterPro" id="IPR018952">
    <property type="entry name" value="2-5-oligoAdlate_synth_1_dom2/C"/>
</dbReference>
<dbReference type="PANTHER" id="PTHR11258:SF11">
    <property type="entry name" value="C2H2-TYPE DOMAIN-CONTAINING PROTEIN"/>
    <property type="match status" value="1"/>
</dbReference>
<feature type="compositionally biased region" description="Acidic residues" evidence="1">
    <location>
        <begin position="479"/>
        <end position="493"/>
    </location>
</feature>
<gene>
    <name evidence="3" type="ORF">Cvel_8204</name>
</gene>
<feature type="compositionally biased region" description="Low complexity" evidence="1">
    <location>
        <begin position="421"/>
        <end position="432"/>
    </location>
</feature>
<feature type="region of interest" description="Disordered" evidence="1">
    <location>
        <begin position="205"/>
        <end position="432"/>
    </location>
</feature>
<feature type="region of interest" description="Disordered" evidence="1">
    <location>
        <begin position="745"/>
        <end position="804"/>
    </location>
</feature>
<feature type="compositionally biased region" description="Polar residues" evidence="1">
    <location>
        <begin position="306"/>
        <end position="317"/>
    </location>
</feature>
<feature type="compositionally biased region" description="Acidic residues" evidence="1">
    <location>
        <begin position="661"/>
        <end position="670"/>
    </location>
</feature>
<feature type="compositionally biased region" description="Basic and acidic residues" evidence="1">
    <location>
        <begin position="549"/>
        <end position="565"/>
    </location>
</feature>
<feature type="compositionally biased region" description="Low complexity" evidence="1">
    <location>
        <begin position="618"/>
        <end position="627"/>
    </location>
</feature>
<sequence>MSTPGRRKSGECGVFKVPNPDFSLRKRSSNKTDNIDCDPSQSIFANRLFEILNKDSSPNQPGDPPPLHANARTANETANHLDSSAADRSSQTNSTNLMQTLERDGDFVSVAPPVQHQQKKNGNGVAGGLTHIRKSSSNSKNTTPECADEQSVPQTFTKTYRPKVHSRAPTKSTNSISIQSAITGGSERVSRTSSASISYSVRTGPLAAAGGEGSVANGAPSFPADDEKHSTNGPPPLTDIEAFPSFHQATNKTASGPLTPPPGLHVPFQGGSEENRTVTPSDRTATDSPDALSEPPPPPPTFSSSANTNVDPLQVTASPFLPPSVPGPFSSGLGGGSKGVSHSTRALPFSLIPSDGLAAPAGSPLSKAAEPPGGKSGGASRKKRPTPMQSPSCVRAKPAISLSVPSEVAHRHPPPSTTAVPEPLASPAASPASNSDFFLLLSGVSSNRVPVPMLSPYAHASRPHGPNASSLLAPVPSDSGEDEEGCEEEEEGVEGQLPHQRASCQTHTRDRRGAEGGAFLPLPGWCYGEEEEEEDSFYGYGFPRRGVPVHEREGEGTEEWSDRGDVPTFFDAGFLSSGVSEGEDEDDSDGLFRGSGTTIGSGTTSGRGEESPMGGVGSFSSDSSGFGTEEGKKKKMRLRRRGPRKSKRREKGKEQEREETGADADGEENGDIVRVTGEGVRIFKPPPTLDQSTSADVNFPAAPLSRPPDSALRFFSVPGVGGGLGQKDEETFGVNAFHPLYPHPAPFRAPPGFSGDRFPNDTRQHENERQREEVGRKQREEEEERDVQAATAGMMSKEEKQQEKIRQREACLKADRLFTELHTTISSRAFNSRSAQTASAVAEWVVRHSCLRIREIVKAGNVGKGTAISGCASTDLVIAVENLPPSNFLKWLPPLCKSLAASLSVPSAAWVAVVAIRAEPDRVVVTTRGGMEVALFPVPFFETFEEASAVLDKMPPSQRPFLRPSLVKEEVAFVGKQPGCVKVTIRLLKWWRSQQAWSGDLYTPSDYLLELLCIFAHQSRRPKSQREAADAVVDQMKNFRDLRVVWNVKYLAEDLWGPLTLHAPLLADPVNRFRNVADPSVSE</sequence>
<dbReference type="AlphaFoldDB" id="A0A0G4HS06"/>
<dbReference type="Gene3D" id="1.10.1410.20">
    <property type="entry name" value="2'-5'-oligoadenylate synthetase 1, domain 2"/>
    <property type="match status" value="1"/>
</dbReference>
<dbReference type="GO" id="GO:0005829">
    <property type="term" value="C:cytosol"/>
    <property type="evidence" value="ECO:0007669"/>
    <property type="project" value="TreeGrafter"/>
</dbReference>
<feature type="domain" description="2'-5'-oligoadenylate synthetase 1" evidence="2">
    <location>
        <begin position="971"/>
        <end position="1078"/>
    </location>
</feature>
<dbReference type="PROSITE" id="PS50152">
    <property type="entry name" value="25A_SYNTH_3"/>
    <property type="match status" value="1"/>
</dbReference>
<dbReference type="EMBL" id="CDMZ01003653">
    <property type="protein sequence ID" value="CEM47136.1"/>
    <property type="molecule type" value="Genomic_DNA"/>
</dbReference>
<dbReference type="SUPFAM" id="SSF81631">
    <property type="entry name" value="PAP/OAS1 substrate-binding domain"/>
    <property type="match status" value="1"/>
</dbReference>
<accession>A0A0G4HS06</accession>
<feature type="region of interest" description="Disordered" evidence="1">
    <location>
        <begin position="450"/>
        <end position="519"/>
    </location>
</feature>
<feature type="compositionally biased region" description="Polar residues" evidence="1">
    <location>
        <begin position="247"/>
        <end position="256"/>
    </location>
</feature>
<dbReference type="PANTHER" id="PTHR11258">
    <property type="entry name" value="2-5 OLIGOADENYLATE SYNTHETASE"/>
    <property type="match status" value="1"/>
</dbReference>
<proteinExistence type="predicted"/>
<feature type="compositionally biased region" description="Polar residues" evidence="1">
    <location>
        <begin position="72"/>
        <end position="92"/>
    </location>
</feature>
<feature type="compositionally biased region" description="Basic and acidic residues" evidence="1">
    <location>
        <begin position="651"/>
        <end position="660"/>
    </location>
</feature>
<dbReference type="GO" id="GO:0001730">
    <property type="term" value="F:2'-5'-oligoadenylate synthetase activity"/>
    <property type="evidence" value="ECO:0007669"/>
    <property type="project" value="TreeGrafter"/>
</dbReference>
<feature type="region of interest" description="Disordered" evidence="1">
    <location>
        <begin position="1"/>
        <end position="39"/>
    </location>
</feature>
<feature type="compositionally biased region" description="Polar residues" evidence="1">
    <location>
        <begin position="169"/>
        <end position="183"/>
    </location>
</feature>
<dbReference type="Pfam" id="PF10421">
    <property type="entry name" value="OAS1_C"/>
    <property type="match status" value="1"/>
</dbReference>
<evidence type="ECO:0000256" key="1">
    <source>
        <dbReference type="SAM" id="MobiDB-lite"/>
    </source>
</evidence>
<organism evidence="3">
    <name type="scientific">Chromera velia CCMP2878</name>
    <dbReference type="NCBI Taxonomy" id="1169474"/>
    <lineage>
        <taxon>Eukaryota</taxon>
        <taxon>Sar</taxon>
        <taxon>Alveolata</taxon>
        <taxon>Colpodellida</taxon>
        <taxon>Chromeraceae</taxon>
        <taxon>Chromera</taxon>
    </lineage>
</organism>
<evidence type="ECO:0000259" key="2">
    <source>
        <dbReference type="Pfam" id="PF10421"/>
    </source>
</evidence>
<dbReference type="GO" id="GO:0005654">
    <property type="term" value="C:nucleoplasm"/>
    <property type="evidence" value="ECO:0007669"/>
    <property type="project" value="TreeGrafter"/>
</dbReference>
<protein>
    <recommendedName>
        <fullName evidence="2">2'-5'-oligoadenylate synthetase 1 domain-containing protein</fullName>
    </recommendedName>
</protein>
<name>A0A0G4HS06_9ALVE</name>
<dbReference type="GO" id="GO:0016020">
    <property type="term" value="C:membrane"/>
    <property type="evidence" value="ECO:0007669"/>
    <property type="project" value="TreeGrafter"/>
</dbReference>
<feature type="compositionally biased region" description="Basic and acidic residues" evidence="1">
    <location>
        <begin position="758"/>
        <end position="780"/>
    </location>
</feature>
<feature type="region of interest" description="Disordered" evidence="1">
    <location>
        <begin position="52"/>
        <end position="92"/>
    </location>
</feature>